<gene>
    <name evidence="7" type="ORF">IV417_12645</name>
</gene>
<name>A0AAP2CQH4_9RHOB</name>
<dbReference type="InterPro" id="IPR000415">
    <property type="entry name" value="Nitroreductase-like"/>
</dbReference>
<dbReference type="RefSeq" id="WP_327794450.1">
    <property type="nucleotide sequence ID" value="NZ_JADQAZ010000002.1"/>
</dbReference>
<keyword evidence="3" id="KW-0285">Flavoprotein</keyword>
<comment type="cofactor">
    <cofactor evidence="1">
        <name>FMN</name>
        <dbReference type="ChEBI" id="CHEBI:58210"/>
    </cofactor>
</comment>
<keyword evidence="6" id="KW-0812">Transmembrane</keyword>
<evidence type="ECO:0000256" key="3">
    <source>
        <dbReference type="ARBA" id="ARBA00022630"/>
    </source>
</evidence>
<dbReference type="Proteomes" id="UP001315686">
    <property type="component" value="Unassembled WGS sequence"/>
</dbReference>
<evidence type="ECO:0000256" key="2">
    <source>
        <dbReference type="ARBA" id="ARBA00007118"/>
    </source>
</evidence>
<evidence type="ECO:0000256" key="1">
    <source>
        <dbReference type="ARBA" id="ARBA00001917"/>
    </source>
</evidence>
<dbReference type="PANTHER" id="PTHR43673">
    <property type="entry name" value="NAD(P)H NITROREDUCTASE YDGI-RELATED"/>
    <property type="match status" value="1"/>
</dbReference>
<proteinExistence type="inferred from homology"/>
<accession>A0AAP2CQH4</accession>
<evidence type="ECO:0000256" key="6">
    <source>
        <dbReference type="SAM" id="Phobius"/>
    </source>
</evidence>
<dbReference type="CDD" id="cd02062">
    <property type="entry name" value="Nitro_FMN_reductase"/>
    <property type="match status" value="1"/>
</dbReference>
<dbReference type="GO" id="GO:0016491">
    <property type="term" value="F:oxidoreductase activity"/>
    <property type="evidence" value="ECO:0007669"/>
    <property type="project" value="UniProtKB-KW"/>
</dbReference>
<feature type="transmembrane region" description="Helical" evidence="6">
    <location>
        <begin position="235"/>
        <end position="258"/>
    </location>
</feature>
<protein>
    <submittedName>
        <fullName evidence="7">Nitroreductase family protein</fullName>
    </submittedName>
</protein>
<evidence type="ECO:0000313" key="7">
    <source>
        <dbReference type="EMBL" id="MBT0958238.1"/>
    </source>
</evidence>
<dbReference type="PANTHER" id="PTHR43673:SF2">
    <property type="entry name" value="NITROREDUCTASE"/>
    <property type="match status" value="1"/>
</dbReference>
<evidence type="ECO:0000313" key="8">
    <source>
        <dbReference type="Proteomes" id="UP001315686"/>
    </source>
</evidence>
<evidence type="ECO:0000256" key="5">
    <source>
        <dbReference type="ARBA" id="ARBA00023002"/>
    </source>
</evidence>
<dbReference type="EMBL" id="JADQAZ010000002">
    <property type="protein sequence ID" value="MBT0958238.1"/>
    <property type="molecule type" value="Genomic_DNA"/>
</dbReference>
<keyword evidence="6" id="KW-0472">Membrane</keyword>
<reference evidence="7 8" key="1">
    <citation type="journal article" date="2021" name="Arch. Microbiol.">
        <title>Harenicola maris gen. nov., sp. nov. isolated from the Sea of Japan shallow sediments.</title>
        <authorList>
            <person name="Romanenko L.A."/>
            <person name="Kurilenko V.V."/>
            <person name="Chernysheva N.Y."/>
            <person name="Tekutyeva L.A."/>
            <person name="Velansky P.V."/>
            <person name="Svetashev V.I."/>
            <person name="Isaeva M.P."/>
        </authorList>
    </citation>
    <scope>NUCLEOTIDE SEQUENCE [LARGE SCALE GENOMIC DNA]</scope>
    <source>
        <strain evidence="7 8">KMM 3653</strain>
    </source>
</reference>
<dbReference type="Gene3D" id="3.40.109.10">
    <property type="entry name" value="NADH Oxidase"/>
    <property type="match status" value="1"/>
</dbReference>
<keyword evidence="4" id="KW-0288">FMN</keyword>
<comment type="caution">
    <text evidence="7">The sequence shown here is derived from an EMBL/GenBank/DDBJ whole genome shotgun (WGS) entry which is preliminary data.</text>
</comment>
<comment type="similarity">
    <text evidence="2">Belongs to the nitroreductase family.</text>
</comment>
<dbReference type="SUPFAM" id="SSF55469">
    <property type="entry name" value="FMN-dependent nitroreductase-like"/>
    <property type="match status" value="1"/>
</dbReference>
<keyword evidence="6" id="KW-1133">Transmembrane helix</keyword>
<sequence length="322" mass="35649">MFLSEFFSDMAVYMRYSGVSPMQDETKRRYYKILIEAHALEKGLSLQNPRALFGRDKIDFLMREVKRYDTSFSVFPVEMVIGAFETYIKMHKDLGVANEMLDDMEKFCSEQLAAFELTTSGGLRHFETAYKKSDMTPASFLTSRFSNRAMSKEKLGVDAICEVVKIAQAAPSQCNRQASQVHFFQDQAQIDELLQLQGGANGFSQDVGNLFVISCDLSAWGGAQQRNQVFVDGSLFSMALIYALHAAGIAACPLNLAVRSKKEKTIKRVAGIPQDQRLIMMIAAGKALGQGGYKAAASPRRPSEEVLHIHSPAVEITTGPAT</sequence>
<dbReference type="AlphaFoldDB" id="A0AAP2CQH4"/>
<keyword evidence="5" id="KW-0560">Oxidoreductase</keyword>
<organism evidence="7 8">
    <name type="scientific">Harenicola maris</name>
    <dbReference type="NCBI Taxonomy" id="2841044"/>
    <lineage>
        <taxon>Bacteria</taxon>
        <taxon>Pseudomonadati</taxon>
        <taxon>Pseudomonadota</taxon>
        <taxon>Alphaproteobacteria</taxon>
        <taxon>Rhodobacterales</taxon>
        <taxon>Paracoccaceae</taxon>
        <taxon>Harenicola</taxon>
    </lineage>
</organism>
<evidence type="ECO:0000256" key="4">
    <source>
        <dbReference type="ARBA" id="ARBA00022643"/>
    </source>
</evidence>
<keyword evidence="8" id="KW-1185">Reference proteome</keyword>